<protein>
    <submittedName>
        <fullName evidence="1">DUF5996 family protein</fullName>
    </submittedName>
</protein>
<name>A0ABT0RMI2_9SPHN</name>
<keyword evidence="2" id="KW-1185">Reference proteome</keyword>
<sequence length="306" mass="33389">MANWPRLDAGDAPTLAILHLASQMLGKMRVAHAPWVNHGWHATLHPVAEGLAIEPIASDAGNFTLTLDLCRHAIVLHVGDGERDLLPLDIGSIAALHRNLVVMLESHGLPSTFHNRPNEIPGAPPFAEDVAPRDYDPDAAERLHAALCRIEPVFERFRAGFLGKCSPVHLFWGSFDLAVTRFSGRLAPEHPGGIPGLPDRITREAYSHEVSSAGFWPGGASAPPGTEPLFYSYAYPEPPGFRDSGNDISGGIFDATLGEYVLSYEHVRRSPDPDRALLMFLQSTYNRAANLAHWDRAALERDPVAP</sequence>
<proteinExistence type="predicted"/>
<dbReference type="EMBL" id="JAMGBD010000001">
    <property type="protein sequence ID" value="MCL6683859.1"/>
    <property type="molecule type" value="Genomic_DNA"/>
</dbReference>
<gene>
    <name evidence="1" type="ORF">LZ536_08090</name>
</gene>
<dbReference type="Proteomes" id="UP001165363">
    <property type="component" value="Unassembled WGS sequence"/>
</dbReference>
<comment type="caution">
    <text evidence="1">The sequence shown here is derived from an EMBL/GenBank/DDBJ whole genome shotgun (WGS) entry which is preliminary data.</text>
</comment>
<reference evidence="1" key="1">
    <citation type="submission" date="2022-05" db="EMBL/GenBank/DDBJ databases">
        <authorList>
            <person name="Jo J.-H."/>
            <person name="Im W.-T."/>
        </authorList>
    </citation>
    <scope>NUCLEOTIDE SEQUENCE</scope>
    <source>
        <strain evidence="1">SE158</strain>
    </source>
</reference>
<accession>A0ABT0RMI2</accession>
<dbReference type="RefSeq" id="WP_249847940.1">
    <property type="nucleotide sequence ID" value="NZ_JAMGBD010000001.1"/>
</dbReference>
<evidence type="ECO:0000313" key="2">
    <source>
        <dbReference type="Proteomes" id="UP001165363"/>
    </source>
</evidence>
<evidence type="ECO:0000313" key="1">
    <source>
        <dbReference type="EMBL" id="MCL6683859.1"/>
    </source>
</evidence>
<dbReference type="Pfam" id="PF19459">
    <property type="entry name" value="DUF5996"/>
    <property type="match status" value="1"/>
</dbReference>
<organism evidence="1 2">
    <name type="scientific">Sphingomonas alba</name>
    <dbReference type="NCBI Taxonomy" id="2908208"/>
    <lineage>
        <taxon>Bacteria</taxon>
        <taxon>Pseudomonadati</taxon>
        <taxon>Pseudomonadota</taxon>
        <taxon>Alphaproteobacteria</taxon>
        <taxon>Sphingomonadales</taxon>
        <taxon>Sphingomonadaceae</taxon>
        <taxon>Sphingomonas</taxon>
    </lineage>
</organism>
<dbReference type="InterPro" id="IPR046038">
    <property type="entry name" value="DUF5996"/>
</dbReference>